<dbReference type="AlphaFoldDB" id="A0A2P6QG87"/>
<evidence type="ECO:0000313" key="4">
    <source>
        <dbReference type="Proteomes" id="UP000238479"/>
    </source>
</evidence>
<accession>A0A2P6QG87</accession>
<protein>
    <submittedName>
        <fullName evidence="3">Putative pentatricopeptide</fullName>
    </submittedName>
</protein>
<dbReference type="GO" id="GO:0003723">
    <property type="term" value="F:RNA binding"/>
    <property type="evidence" value="ECO:0007669"/>
    <property type="project" value="InterPro"/>
</dbReference>
<dbReference type="Pfam" id="PF01535">
    <property type="entry name" value="PPR"/>
    <property type="match status" value="3"/>
</dbReference>
<dbReference type="Gene3D" id="1.25.40.10">
    <property type="entry name" value="Tetratricopeptide repeat domain"/>
    <property type="match status" value="1"/>
</dbReference>
<comment type="caution">
    <text evidence="3">The sequence shown here is derived from an EMBL/GenBank/DDBJ whole genome shotgun (WGS) entry which is preliminary data.</text>
</comment>
<evidence type="ECO:0000256" key="2">
    <source>
        <dbReference type="PROSITE-ProRule" id="PRU00708"/>
    </source>
</evidence>
<dbReference type="InterPro" id="IPR011990">
    <property type="entry name" value="TPR-like_helical_dom_sf"/>
</dbReference>
<dbReference type="Proteomes" id="UP000238479">
    <property type="component" value="Chromosome 5"/>
</dbReference>
<reference evidence="3 4" key="1">
    <citation type="journal article" date="2018" name="Nat. Genet.">
        <title>The Rosa genome provides new insights in the design of modern roses.</title>
        <authorList>
            <person name="Bendahmane M."/>
        </authorList>
    </citation>
    <scope>NUCLEOTIDE SEQUENCE [LARGE SCALE GENOMIC DNA]</scope>
    <source>
        <strain evidence="4">cv. Old Blush</strain>
    </source>
</reference>
<dbReference type="STRING" id="74649.A0A2P6QG87"/>
<gene>
    <name evidence="3" type="ORF">RchiOBHm_Chr5g0054891</name>
</gene>
<dbReference type="PANTHER" id="PTHR47926">
    <property type="entry name" value="PENTATRICOPEPTIDE REPEAT-CONTAINING PROTEIN"/>
    <property type="match status" value="1"/>
</dbReference>
<name>A0A2P6QG87_ROSCH</name>
<dbReference type="Gramene" id="PRQ33195">
    <property type="protein sequence ID" value="PRQ33195"/>
    <property type="gene ID" value="RchiOBHm_Chr5g0054891"/>
</dbReference>
<dbReference type="NCBIfam" id="TIGR00756">
    <property type="entry name" value="PPR"/>
    <property type="match status" value="1"/>
</dbReference>
<dbReference type="InterPro" id="IPR002885">
    <property type="entry name" value="PPR_rpt"/>
</dbReference>
<evidence type="ECO:0000256" key="1">
    <source>
        <dbReference type="ARBA" id="ARBA00022737"/>
    </source>
</evidence>
<dbReference type="PROSITE" id="PS51375">
    <property type="entry name" value="PPR"/>
    <property type="match status" value="1"/>
</dbReference>
<feature type="repeat" description="PPR" evidence="2">
    <location>
        <begin position="72"/>
        <end position="106"/>
    </location>
</feature>
<evidence type="ECO:0000313" key="3">
    <source>
        <dbReference type="EMBL" id="PRQ33195.1"/>
    </source>
</evidence>
<keyword evidence="4" id="KW-1185">Reference proteome</keyword>
<proteinExistence type="predicted"/>
<dbReference type="GO" id="GO:0009451">
    <property type="term" value="P:RNA modification"/>
    <property type="evidence" value="ECO:0007669"/>
    <property type="project" value="InterPro"/>
</dbReference>
<organism evidence="3 4">
    <name type="scientific">Rosa chinensis</name>
    <name type="common">China rose</name>
    <dbReference type="NCBI Taxonomy" id="74649"/>
    <lineage>
        <taxon>Eukaryota</taxon>
        <taxon>Viridiplantae</taxon>
        <taxon>Streptophyta</taxon>
        <taxon>Embryophyta</taxon>
        <taxon>Tracheophyta</taxon>
        <taxon>Spermatophyta</taxon>
        <taxon>Magnoliopsida</taxon>
        <taxon>eudicotyledons</taxon>
        <taxon>Gunneridae</taxon>
        <taxon>Pentapetalae</taxon>
        <taxon>rosids</taxon>
        <taxon>fabids</taxon>
        <taxon>Rosales</taxon>
        <taxon>Rosaceae</taxon>
        <taxon>Rosoideae</taxon>
        <taxon>Rosoideae incertae sedis</taxon>
        <taxon>Rosa</taxon>
    </lineage>
</organism>
<dbReference type="InterPro" id="IPR046960">
    <property type="entry name" value="PPR_At4g14850-like_plant"/>
</dbReference>
<dbReference type="EMBL" id="PDCK01000043">
    <property type="protein sequence ID" value="PRQ33195.1"/>
    <property type="molecule type" value="Genomic_DNA"/>
</dbReference>
<sequence>MAPTMDYARNMFDAMPEREVFLWNTLIRGNADRGACHEAIVLHRKISLVSMYAKNGETLNSELVFNAMVVKNIVSWTAMTAGYVKNGFYKEGLSLLQDMIASGSQPNVGYTGQHPPYLC</sequence>
<keyword evidence="1" id="KW-0677">Repeat</keyword>